<gene>
    <name evidence="2" type="ORF">Pmi06nite_31960</name>
</gene>
<reference evidence="2 3" key="1">
    <citation type="submission" date="2021-01" db="EMBL/GenBank/DDBJ databases">
        <title>Whole genome shotgun sequence of Planotetraspora mira NBRC 15435.</title>
        <authorList>
            <person name="Komaki H."/>
            <person name="Tamura T."/>
        </authorList>
    </citation>
    <scope>NUCLEOTIDE SEQUENCE [LARGE SCALE GENOMIC DNA]</scope>
    <source>
        <strain evidence="2 3">NBRC 15435</strain>
    </source>
</reference>
<accession>A0A8J3TPC2</accession>
<dbReference type="EMBL" id="BOOO01000016">
    <property type="protein sequence ID" value="GII29754.1"/>
    <property type="molecule type" value="Genomic_DNA"/>
</dbReference>
<dbReference type="Proteomes" id="UP000650628">
    <property type="component" value="Unassembled WGS sequence"/>
</dbReference>
<feature type="region of interest" description="Disordered" evidence="1">
    <location>
        <begin position="45"/>
        <end position="67"/>
    </location>
</feature>
<proteinExistence type="predicted"/>
<comment type="caution">
    <text evidence="2">The sequence shown here is derived from an EMBL/GenBank/DDBJ whole genome shotgun (WGS) entry which is preliminary data.</text>
</comment>
<protein>
    <submittedName>
        <fullName evidence="2">Uncharacterized protein</fullName>
    </submittedName>
</protein>
<evidence type="ECO:0000313" key="2">
    <source>
        <dbReference type="EMBL" id="GII29754.1"/>
    </source>
</evidence>
<organism evidence="2 3">
    <name type="scientific">Planotetraspora mira</name>
    <dbReference type="NCBI Taxonomy" id="58121"/>
    <lineage>
        <taxon>Bacteria</taxon>
        <taxon>Bacillati</taxon>
        <taxon>Actinomycetota</taxon>
        <taxon>Actinomycetes</taxon>
        <taxon>Streptosporangiales</taxon>
        <taxon>Streptosporangiaceae</taxon>
        <taxon>Planotetraspora</taxon>
    </lineage>
</organism>
<evidence type="ECO:0000256" key="1">
    <source>
        <dbReference type="SAM" id="MobiDB-lite"/>
    </source>
</evidence>
<name>A0A8J3TPC2_9ACTN</name>
<sequence>MDLGEERRGAFDYLGILRVTFRPLFGHKSLVLLRVGHPDMQHARLPALVPNPSNEPDDGLDHIRPIR</sequence>
<dbReference type="AlphaFoldDB" id="A0A8J3TPC2"/>
<evidence type="ECO:0000313" key="3">
    <source>
        <dbReference type="Proteomes" id="UP000650628"/>
    </source>
</evidence>
<keyword evidence="3" id="KW-1185">Reference proteome</keyword>